<keyword evidence="4" id="KW-1185">Reference proteome</keyword>
<feature type="domain" description="YokE-like PH" evidence="2">
    <location>
        <begin position="16"/>
        <end position="113"/>
    </location>
</feature>
<protein>
    <recommendedName>
        <fullName evidence="5">YokE-like PH domain-containing protein</fullName>
    </recommendedName>
</protein>
<accession>A0A6N8TZB6</accession>
<gene>
    <name evidence="3" type="ORF">GQ671_03645</name>
</gene>
<dbReference type="Pfam" id="PF09851">
    <property type="entry name" value="SHOCT"/>
    <property type="match status" value="1"/>
</dbReference>
<dbReference type="Proteomes" id="UP000436284">
    <property type="component" value="Unassembled WGS sequence"/>
</dbReference>
<evidence type="ECO:0000259" key="2">
    <source>
        <dbReference type="Pfam" id="PF14470"/>
    </source>
</evidence>
<dbReference type="OrthoDB" id="1908357at2"/>
<name>A0A6N8TZB6_9STAP</name>
<dbReference type="InterPro" id="IPR039519">
    <property type="entry name" value="YokE-like_PH"/>
</dbReference>
<comment type="caution">
    <text evidence="3">The sequence shown here is derived from an EMBL/GenBank/DDBJ whole genome shotgun (WGS) entry which is preliminary data.</text>
</comment>
<dbReference type="EMBL" id="WUUK01000001">
    <property type="protein sequence ID" value="MXQ50397.1"/>
    <property type="molecule type" value="Genomic_DNA"/>
</dbReference>
<dbReference type="InterPro" id="IPR018649">
    <property type="entry name" value="SHOCT"/>
</dbReference>
<evidence type="ECO:0000313" key="4">
    <source>
        <dbReference type="Proteomes" id="UP000436284"/>
    </source>
</evidence>
<feature type="domain" description="SHOCT" evidence="1">
    <location>
        <begin position="132"/>
        <end position="159"/>
    </location>
</feature>
<evidence type="ECO:0008006" key="5">
    <source>
        <dbReference type="Google" id="ProtNLM"/>
    </source>
</evidence>
<reference evidence="3 4" key="1">
    <citation type="submission" date="2019-12" db="EMBL/GenBank/DDBJ databases">
        <title>Salinicoccus cyprini sp. nov., isolated from gastro-intestinal tract of mirror carp, Cyprinus carpio var. specularis, collected from Gobind Sagar Reservoir, Himachal Pradesh, India.</title>
        <authorList>
            <person name="Talwar C."/>
            <person name="Singh A.K."/>
            <person name="Lal R."/>
            <person name="Negi R.K."/>
        </authorList>
    </citation>
    <scope>NUCLEOTIDE SEQUENCE [LARGE SCALE GENOMIC DNA]</scope>
    <source>
        <strain evidence="3 4">J-82</strain>
    </source>
</reference>
<organism evidence="3 4">
    <name type="scientific">Salinicoccus hispanicus</name>
    <dbReference type="NCBI Taxonomy" id="157225"/>
    <lineage>
        <taxon>Bacteria</taxon>
        <taxon>Bacillati</taxon>
        <taxon>Bacillota</taxon>
        <taxon>Bacilli</taxon>
        <taxon>Bacillales</taxon>
        <taxon>Staphylococcaceae</taxon>
        <taxon>Salinicoccus</taxon>
    </lineage>
</organism>
<dbReference type="AlphaFoldDB" id="A0A6N8TZB6"/>
<evidence type="ECO:0000259" key="1">
    <source>
        <dbReference type="Pfam" id="PF09851"/>
    </source>
</evidence>
<dbReference type="RefSeq" id="WP_160652817.1">
    <property type="nucleotide sequence ID" value="NZ_JBHRWU010000001.1"/>
</dbReference>
<proteinExistence type="predicted"/>
<evidence type="ECO:0000313" key="3">
    <source>
        <dbReference type="EMBL" id="MXQ50397.1"/>
    </source>
</evidence>
<sequence>MANKKKNIKMAQKAVLKDGEEIQFVLSGTYETKSLGADTVKNGILIATKERLVFYASRLTGYDSESFKYENISSIESGKKMLGNTLTFYSSGNEVNLKWIQDAEYQEFMDYVESKIGKKGSSTGDVKNDSLDQLKKLKELLDLDAITQEEYDRKKEQLLNL</sequence>
<dbReference type="Pfam" id="PF14470">
    <property type="entry name" value="bPH_3"/>
    <property type="match status" value="1"/>
</dbReference>